<evidence type="ECO:0000313" key="2">
    <source>
        <dbReference type="Proteomes" id="UP000297527"/>
    </source>
</evidence>
<gene>
    <name evidence="1" type="ORF">BCON_0395g00030</name>
</gene>
<comment type="caution">
    <text evidence="1">The sequence shown here is derived from an EMBL/GenBank/DDBJ whole genome shotgun (WGS) entry which is preliminary data.</text>
</comment>
<protein>
    <submittedName>
        <fullName evidence="1">Uncharacterized protein</fullName>
    </submittedName>
</protein>
<reference evidence="1 2" key="1">
    <citation type="submission" date="2017-12" db="EMBL/GenBank/DDBJ databases">
        <title>Comparative genomics of Botrytis spp.</title>
        <authorList>
            <person name="Valero-Jimenez C.A."/>
            <person name="Tapia P."/>
            <person name="Veloso J."/>
            <person name="Silva-Moreno E."/>
            <person name="Staats M."/>
            <person name="Valdes J.H."/>
            <person name="Van Kan J.A.L."/>
        </authorList>
    </citation>
    <scope>NUCLEOTIDE SEQUENCE [LARGE SCALE GENOMIC DNA]</scope>
    <source>
        <strain evidence="1 2">MUCL11595</strain>
    </source>
</reference>
<evidence type="ECO:0000313" key="1">
    <source>
        <dbReference type="EMBL" id="TGO45414.1"/>
    </source>
</evidence>
<name>A0A4Z1H8H2_9HELO</name>
<sequence>MRTSFFGTPLIPLTPSSSSDFIDATESFARDASDPTGDSDDLHKALPNRADIFSTKTTKL</sequence>
<accession>A0A4Z1H8H2</accession>
<organism evidence="1 2">
    <name type="scientific">Botryotinia convoluta</name>
    <dbReference type="NCBI Taxonomy" id="54673"/>
    <lineage>
        <taxon>Eukaryota</taxon>
        <taxon>Fungi</taxon>
        <taxon>Dikarya</taxon>
        <taxon>Ascomycota</taxon>
        <taxon>Pezizomycotina</taxon>
        <taxon>Leotiomycetes</taxon>
        <taxon>Helotiales</taxon>
        <taxon>Sclerotiniaceae</taxon>
        <taxon>Botryotinia</taxon>
    </lineage>
</organism>
<dbReference type="EMBL" id="PQXN01000393">
    <property type="protein sequence ID" value="TGO45414.1"/>
    <property type="molecule type" value="Genomic_DNA"/>
</dbReference>
<proteinExistence type="predicted"/>
<dbReference type="AlphaFoldDB" id="A0A4Z1H8H2"/>
<dbReference type="Proteomes" id="UP000297527">
    <property type="component" value="Unassembled WGS sequence"/>
</dbReference>
<keyword evidence="2" id="KW-1185">Reference proteome</keyword>